<keyword evidence="4" id="KW-1185">Reference proteome</keyword>
<feature type="domain" description="HTH cro/C1-type" evidence="2">
    <location>
        <begin position="45"/>
        <end position="99"/>
    </location>
</feature>
<dbReference type="OrthoDB" id="1041855at2"/>
<proteinExistence type="predicted"/>
<dbReference type="PANTHER" id="PTHR46797:SF1">
    <property type="entry name" value="METHYLPHOSPHONATE SYNTHASE"/>
    <property type="match status" value="1"/>
</dbReference>
<dbReference type="GO" id="GO:0003677">
    <property type="term" value="F:DNA binding"/>
    <property type="evidence" value="ECO:0007669"/>
    <property type="project" value="UniProtKB-KW"/>
</dbReference>
<dbReference type="STRING" id="1385699.A7A78_01480"/>
<dbReference type="InterPro" id="IPR050807">
    <property type="entry name" value="TransReg_Diox_bact_type"/>
</dbReference>
<dbReference type="InterPro" id="IPR010982">
    <property type="entry name" value="Lambda_DNA-bd_dom_sf"/>
</dbReference>
<dbReference type="Pfam" id="PF01381">
    <property type="entry name" value="HTH_3"/>
    <property type="match status" value="1"/>
</dbReference>
<organism evidence="3 4">
    <name type="scientific">Aequorivita soesokkakensis</name>
    <dbReference type="NCBI Taxonomy" id="1385699"/>
    <lineage>
        <taxon>Bacteria</taxon>
        <taxon>Pseudomonadati</taxon>
        <taxon>Bacteroidota</taxon>
        <taxon>Flavobacteriia</taxon>
        <taxon>Flavobacteriales</taxon>
        <taxon>Flavobacteriaceae</taxon>
        <taxon>Aequorivita</taxon>
    </lineage>
</organism>
<evidence type="ECO:0000313" key="3">
    <source>
        <dbReference type="EMBL" id="OAD92607.1"/>
    </source>
</evidence>
<keyword evidence="1" id="KW-0238">DNA-binding</keyword>
<accession>A0A1A9LHP5</accession>
<evidence type="ECO:0000313" key="4">
    <source>
        <dbReference type="Proteomes" id="UP000077552"/>
    </source>
</evidence>
<comment type="caution">
    <text evidence="3">The sequence shown here is derived from an EMBL/GenBank/DDBJ whole genome shotgun (WGS) entry which is preliminary data.</text>
</comment>
<dbReference type="EMBL" id="LXIE01000001">
    <property type="protein sequence ID" value="OAD92607.1"/>
    <property type="molecule type" value="Genomic_DNA"/>
</dbReference>
<dbReference type="PROSITE" id="PS50943">
    <property type="entry name" value="HTH_CROC1"/>
    <property type="match status" value="1"/>
</dbReference>
<dbReference type="InterPro" id="IPR001387">
    <property type="entry name" value="Cro/C1-type_HTH"/>
</dbReference>
<dbReference type="SMART" id="SM00530">
    <property type="entry name" value="HTH_XRE"/>
    <property type="match status" value="1"/>
</dbReference>
<dbReference type="PANTHER" id="PTHR46797">
    <property type="entry name" value="HTH-TYPE TRANSCRIPTIONAL REGULATOR"/>
    <property type="match status" value="1"/>
</dbReference>
<gene>
    <name evidence="3" type="ORF">A7A78_01480</name>
</gene>
<dbReference type="Proteomes" id="UP000077552">
    <property type="component" value="Unassembled WGS sequence"/>
</dbReference>
<reference evidence="3 4" key="1">
    <citation type="submission" date="2016-05" db="EMBL/GenBank/DDBJ databases">
        <title>Genome sequencing of Vitellibacter soesokkakensis RSSK-12.</title>
        <authorList>
            <person name="Thevarajoo S."/>
            <person name="Selvaratnam C."/>
            <person name="Goh K.M."/>
            <person name="Chan K.-G."/>
            <person name="Chong C.S."/>
        </authorList>
    </citation>
    <scope>NUCLEOTIDE SEQUENCE [LARGE SCALE GENOMIC DNA]</scope>
    <source>
        <strain evidence="3 4">RSSK-12</strain>
    </source>
</reference>
<dbReference type="RefSeq" id="WP_068760530.1">
    <property type="nucleotide sequence ID" value="NZ_LXIE01000001.1"/>
</dbReference>
<dbReference type="GO" id="GO:0005829">
    <property type="term" value="C:cytosol"/>
    <property type="evidence" value="ECO:0007669"/>
    <property type="project" value="TreeGrafter"/>
</dbReference>
<dbReference type="GO" id="GO:0003700">
    <property type="term" value="F:DNA-binding transcription factor activity"/>
    <property type="evidence" value="ECO:0007669"/>
    <property type="project" value="TreeGrafter"/>
</dbReference>
<sequence length="110" mass="12714">MATKNKKMKMMTLDQMKDNDIGKVGTAERDKYEFDLRMEVLGDMIKSVRKERNLTQEQLGELIGVQKSQISKLERNTKNVTIETILKVFQALKANVRFSVEIDESEFKVA</sequence>
<name>A0A1A9LHP5_9FLAO</name>
<protein>
    <submittedName>
        <fullName evidence="3">Transcriptional regulator</fullName>
    </submittedName>
</protein>
<dbReference type="SUPFAM" id="SSF47413">
    <property type="entry name" value="lambda repressor-like DNA-binding domains"/>
    <property type="match status" value="1"/>
</dbReference>
<dbReference type="Gene3D" id="1.10.260.40">
    <property type="entry name" value="lambda repressor-like DNA-binding domains"/>
    <property type="match status" value="1"/>
</dbReference>
<evidence type="ECO:0000256" key="1">
    <source>
        <dbReference type="ARBA" id="ARBA00023125"/>
    </source>
</evidence>
<evidence type="ECO:0000259" key="2">
    <source>
        <dbReference type="PROSITE" id="PS50943"/>
    </source>
</evidence>
<dbReference type="CDD" id="cd00093">
    <property type="entry name" value="HTH_XRE"/>
    <property type="match status" value="1"/>
</dbReference>
<dbReference type="AlphaFoldDB" id="A0A1A9LHP5"/>